<keyword evidence="2" id="KW-1185">Reference proteome</keyword>
<evidence type="ECO:0000313" key="2">
    <source>
        <dbReference type="Proteomes" id="UP000480854"/>
    </source>
</evidence>
<sequence>MNIIDTNAAAGTENAATSMVNINDVGREQQHENTAETAGTNPAVNELDAAFKDSCEQAGKSITLETKSEAARRKALADLAFILVKAGPNSDFVSKLLTQRGLEEKYKARESAALVRVSFGFKQCKGKTEKAKKENQRISNTVNRYANVIDACVRHFKESNDTTTIDRIESYIEKHGIDALAKSQSEPAMKNEPDIEEIVKDINPMGEFDLPERLKNRSAPFALVVVPSDDGKGKIVLVQSGDDNLLRRLVAHGQGHDLSNVASEVNLLSEISMVSRFILEKDSAEPTISDADVRLTTTKFLPETRIIMLRNTDRDCHFHVSNMRVKAGPVLHASPLVSFTVPATGDVVIDTKDRKWFEEEVVPENKRGKFSFHPSVAGSTKTWVGEFNFTEALTKKERSVKLRQLPIEQIDPISIETSDHIWDFEFSITTEQLKKLKGEFFDRWSKMRKSKTSAITLGMTFADTGWTIGYDRSHRIDFDIETGMAPSTSVSMLALGQHWNDLLRQMDELELDGNITISGLKSGLWRIAFQTKLAAYTVYLPTVLDAKSGTLNTKHFDLYSTTRK</sequence>
<dbReference type="RefSeq" id="WP_149468551.1">
    <property type="nucleotide sequence ID" value="NZ_QOKW01000005.1"/>
</dbReference>
<reference evidence="1 2" key="1">
    <citation type="submission" date="2018-07" db="EMBL/GenBank/DDBJ databases">
        <title>Genome sequence of Azospirillum sp. ATCC 49961.</title>
        <authorList>
            <person name="Sant'Anna F.H."/>
            <person name="Baldani J.I."/>
            <person name="Zilli J.E."/>
            <person name="Reis V.M."/>
            <person name="Hartmann A."/>
            <person name="Cruz L."/>
            <person name="de Souza E.M."/>
            <person name="de Oliveira Pedrosa F."/>
            <person name="Passaglia L.M.P."/>
        </authorList>
    </citation>
    <scope>NUCLEOTIDE SEQUENCE [LARGE SCALE GENOMIC DNA]</scope>
    <source>
        <strain evidence="1 2">ATCC 49961</strain>
    </source>
</reference>
<protein>
    <submittedName>
        <fullName evidence="1">Uncharacterized protein</fullName>
    </submittedName>
</protein>
<dbReference type="Proteomes" id="UP000480854">
    <property type="component" value="Unassembled WGS sequence"/>
</dbReference>
<comment type="caution">
    <text evidence="1">The sequence shown here is derived from an EMBL/GenBank/DDBJ whole genome shotgun (WGS) entry which is preliminary data.</text>
</comment>
<gene>
    <name evidence="1" type="ORF">DS843_08970</name>
</gene>
<accession>A0A9W7TZX8</accession>
<proteinExistence type="predicted"/>
<name>A0A9W7TZX8_9PROT</name>
<organism evidence="1 2">
    <name type="scientific">Roseomonas genomospecies 6</name>
    <dbReference type="NCBI Taxonomy" id="214106"/>
    <lineage>
        <taxon>Bacteria</taxon>
        <taxon>Pseudomonadati</taxon>
        <taxon>Pseudomonadota</taxon>
        <taxon>Alphaproteobacteria</taxon>
        <taxon>Acetobacterales</taxon>
        <taxon>Roseomonadaceae</taxon>
        <taxon>Roseomonas</taxon>
    </lineage>
</organism>
<dbReference type="AlphaFoldDB" id="A0A9W7TZX8"/>
<evidence type="ECO:0000313" key="1">
    <source>
        <dbReference type="EMBL" id="KAA0681891.1"/>
    </source>
</evidence>
<dbReference type="EMBL" id="QOKW01000005">
    <property type="protein sequence ID" value="KAA0681891.1"/>
    <property type="molecule type" value="Genomic_DNA"/>
</dbReference>